<dbReference type="Gene3D" id="3.60.21.10">
    <property type="match status" value="1"/>
</dbReference>
<comment type="caution">
    <text evidence="2">The sequence shown here is derived from an EMBL/GenBank/DDBJ whole genome shotgun (WGS) entry which is preliminary data.</text>
</comment>
<accession>A0ABP8W932</accession>
<dbReference type="Pfam" id="PF00149">
    <property type="entry name" value="Metallophos"/>
    <property type="match status" value="1"/>
</dbReference>
<gene>
    <name evidence="2" type="ORF">GCM10023226_22690</name>
</gene>
<dbReference type="Proteomes" id="UP001500621">
    <property type="component" value="Unassembled WGS sequence"/>
</dbReference>
<dbReference type="RefSeq" id="WP_345265813.1">
    <property type="nucleotide sequence ID" value="NZ_BAABIM010000002.1"/>
</dbReference>
<evidence type="ECO:0000313" key="3">
    <source>
        <dbReference type="Proteomes" id="UP001500621"/>
    </source>
</evidence>
<reference evidence="3" key="1">
    <citation type="journal article" date="2019" name="Int. J. Syst. Evol. Microbiol.">
        <title>The Global Catalogue of Microorganisms (GCM) 10K type strain sequencing project: providing services to taxonomists for standard genome sequencing and annotation.</title>
        <authorList>
            <consortium name="The Broad Institute Genomics Platform"/>
            <consortium name="The Broad Institute Genome Sequencing Center for Infectious Disease"/>
            <person name="Wu L."/>
            <person name="Ma J."/>
        </authorList>
    </citation>
    <scope>NUCLEOTIDE SEQUENCE [LARGE SCALE GENOMIC DNA]</scope>
    <source>
        <strain evidence="3">JCM 18127</strain>
    </source>
</reference>
<organism evidence="2 3">
    <name type="scientific">Nocardioides nanhaiensis</name>
    <dbReference type="NCBI Taxonomy" id="1476871"/>
    <lineage>
        <taxon>Bacteria</taxon>
        <taxon>Bacillati</taxon>
        <taxon>Actinomycetota</taxon>
        <taxon>Actinomycetes</taxon>
        <taxon>Propionibacteriales</taxon>
        <taxon>Nocardioidaceae</taxon>
        <taxon>Nocardioides</taxon>
    </lineage>
</organism>
<feature type="domain" description="Calcineurin-like phosphoesterase" evidence="1">
    <location>
        <begin position="212"/>
        <end position="446"/>
    </location>
</feature>
<dbReference type="SUPFAM" id="SSF56300">
    <property type="entry name" value="Metallo-dependent phosphatases"/>
    <property type="match status" value="1"/>
</dbReference>
<proteinExistence type="predicted"/>
<dbReference type="EMBL" id="BAABIM010000002">
    <property type="protein sequence ID" value="GAA4684715.1"/>
    <property type="molecule type" value="Genomic_DNA"/>
</dbReference>
<dbReference type="InterPro" id="IPR004843">
    <property type="entry name" value="Calcineurin-like_PHP"/>
</dbReference>
<keyword evidence="3" id="KW-1185">Reference proteome</keyword>
<name>A0ABP8W932_9ACTN</name>
<dbReference type="InterPro" id="IPR029052">
    <property type="entry name" value="Metallo-depent_PP-like"/>
</dbReference>
<sequence length="545" mass="60281">MTRPDARHRGRRGRAPRLRFAAVLAGTALLTGYAPVVSTGSAVEQQQAAAAPTTARWSDGGATATHLAPVVAQLEVPPGPRQVLRVDLDGARFLDVPDGCMPSSTLNVRSRLSASVETLHCWVREASRTRRITLTGLVVAPAGRTVDGTVTSRAGTSSLGRRLVLPGRDLPASRLRLVSSPDFLNADVGDLRDTPARWTPRRHPNSINGDYRRALDTVLDDWQSLRPDAVLVAGDMVDGWWGTDPAESGTFGPVKTAAQRRAALKRAAATYYPQWLERFRERNLDVLTAMGDHEYGDDPWPARKGGLARSFEGAYARHLGKLPERTARTRFDGVRVSRPRGVHRTSAYAMRPRPDVQLVTLNVFDITPQRSRVRLDDQQMRWLKQVLRRAERDRVRWIVVQGHTPILWPVRTKGSSGLHYEGGRRSELWRTFKRYGVDLYLAGEVHATTASEADGVTQIAHGGAFQYGLTTALVLDFTDDFAWVSLRDYDAVRGEARNGVRLWETRPAGMPARLRVDPDPFTIGTGILLPDGDLTRQSGILQPVD</sequence>
<protein>
    <recommendedName>
        <fullName evidence="1">Calcineurin-like phosphoesterase domain-containing protein</fullName>
    </recommendedName>
</protein>
<evidence type="ECO:0000259" key="1">
    <source>
        <dbReference type="Pfam" id="PF00149"/>
    </source>
</evidence>
<evidence type="ECO:0000313" key="2">
    <source>
        <dbReference type="EMBL" id="GAA4684715.1"/>
    </source>
</evidence>